<feature type="repeat" description="PPR" evidence="2">
    <location>
        <begin position="259"/>
        <end position="293"/>
    </location>
</feature>
<dbReference type="Pfam" id="PF01535">
    <property type="entry name" value="PPR"/>
    <property type="match status" value="3"/>
</dbReference>
<dbReference type="AlphaFoldDB" id="A0A200PTN3"/>
<protein>
    <submittedName>
        <fullName evidence="3">Pentatricopeptide repeat</fullName>
    </submittedName>
</protein>
<dbReference type="PANTHER" id="PTHR47926:SF452">
    <property type="entry name" value="PENTATRICOPEPTIDE REPEAT-CONTAINING PROTEIN"/>
    <property type="match status" value="1"/>
</dbReference>
<keyword evidence="4" id="KW-1185">Reference proteome</keyword>
<sequence length="445" mass="50574">MQRSFSYLVAPKIHHQNFHLTKKKKISSWTSAIKKASSPQEALNLYKQMQNQSIPFDSYSILFTIKSCTHFLPNNLSLIRHLHAHLFKIGFNSHVYVATSLLYAYVISSFEDARLLFDEMPEKNAVTFNTMITGYSMSRDIESARLIFNEIPSKDLASYSAMISGYLSNGSWDKGLTLFREMIVNEPFKPDQITLVSILSGCTRMGSLGLLLGKSIHSFIEKNEWEMNVELGTVLVDMYTKCGFLKGASQIFERMKERNVMSWSVMICGLANHGYGEEALSIFEKMEEAGIKPNEITFTGILSACTHAGLIDKGKKYFEKMIQEYKIKPRIQHYGCMVDLLGKGGRLEEAYEVIESMKLEPNVVIWSSLLAACKVHKRFEMAEKVIERVLMVVKPESDGGVYTLISDLYSLNGKWEKAQWVRELMVNQNVKKVRGSSFIRTTGTT</sequence>
<dbReference type="GO" id="GO:0003723">
    <property type="term" value="F:RNA binding"/>
    <property type="evidence" value="ECO:0007669"/>
    <property type="project" value="InterPro"/>
</dbReference>
<dbReference type="InterPro" id="IPR011990">
    <property type="entry name" value="TPR-like_helical_dom_sf"/>
</dbReference>
<dbReference type="GO" id="GO:0009451">
    <property type="term" value="P:RNA modification"/>
    <property type="evidence" value="ECO:0007669"/>
    <property type="project" value="InterPro"/>
</dbReference>
<dbReference type="PROSITE" id="PS51375">
    <property type="entry name" value="PPR"/>
    <property type="match status" value="4"/>
</dbReference>
<dbReference type="Gene3D" id="1.25.40.10">
    <property type="entry name" value="Tetratricopeptide repeat domain"/>
    <property type="match status" value="3"/>
</dbReference>
<comment type="caution">
    <text evidence="3">The sequence shown here is derived from an EMBL/GenBank/DDBJ whole genome shotgun (WGS) entry which is preliminary data.</text>
</comment>
<dbReference type="InterPro" id="IPR002885">
    <property type="entry name" value="PPR_rpt"/>
</dbReference>
<dbReference type="PANTHER" id="PTHR47926">
    <property type="entry name" value="PENTATRICOPEPTIDE REPEAT-CONTAINING PROTEIN"/>
    <property type="match status" value="1"/>
</dbReference>
<dbReference type="InterPro" id="IPR046960">
    <property type="entry name" value="PPR_At4g14850-like_plant"/>
</dbReference>
<accession>A0A200PTN3</accession>
<dbReference type="NCBIfam" id="TIGR00756">
    <property type="entry name" value="PPR"/>
    <property type="match status" value="5"/>
</dbReference>
<evidence type="ECO:0000313" key="4">
    <source>
        <dbReference type="Proteomes" id="UP000195402"/>
    </source>
</evidence>
<dbReference type="EMBL" id="MVGT01004051">
    <property type="protein sequence ID" value="OVA01558.1"/>
    <property type="molecule type" value="Genomic_DNA"/>
</dbReference>
<feature type="repeat" description="PPR" evidence="2">
    <location>
        <begin position="294"/>
        <end position="329"/>
    </location>
</feature>
<dbReference type="STRING" id="56857.A0A200PTN3"/>
<evidence type="ECO:0000313" key="3">
    <source>
        <dbReference type="EMBL" id="OVA01558.1"/>
    </source>
</evidence>
<organism evidence="3 4">
    <name type="scientific">Macleaya cordata</name>
    <name type="common">Five-seeded plume-poppy</name>
    <name type="synonym">Bocconia cordata</name>
    <dbReference type="NCBI Taxonomy" id="56857"/>
    <lineage>
        <taxon>Eukaryota</taxon>
        <taxon>Viridiplantae</taxon>
        <taxon>Streptophyta</taxon>
        <taxon>Embryophyta</taxon>
        <taxon>Tracheophyta</taxon>
        <taxon>Spermatophyta</taxon>
        <taxon>Magnoliopsida</taxon>
        <taxon>Ranunculales</taxon>
        <taxon>Papaveraceae</taxon>
        <taxon>Papaveroideae</taxon>
        <taxon>Macleaya</taxon>
    </lineage>
</organism>
<dbReference type="InterPro" id="IPR046848">
    <property type="entry name" value="E_motif"/>
</dbReference>
<feature type="repeat" description="PPR" evidence="2">
    <location>
        <begin position="155"/>
        <end position="190"/>
    </location>
</feature>
<dbReference type="FunFam" id="1.25.40.10:FF:000790">
    <property type="entry name" value="Pentatricopeptide repeat-containing protein"/>
    <property type="match status" value="1"/>
</dbReference>
<dbReference type="OMA" id="FNSHVYV"/>
<reference evidence="3 4" key="1">
    <citation type="journal article" date="2017" name="Mol. Plant">
        <title>The Genome of Medicinal Plant Macleaya cordata Provides New Insights into Benzylisoquinoline Alkaloids Metabolism.</title>
        <authorList>
            <person name="Liu X."/>
            <person name="Liu Y."/>
            <person name="Huang P."/>
            <person name="Ma Y."/>
            <person name="Qing Z."/>
            <person name="Tang Q."/>
            <person name="Cao H."/>
            <person name="Cheng P."/>
            <person name="Zheng Y."/>
            <person name="Yuan Z."/>
            <person name="Zhou Y."/>
            <person name="Liu J."/>
            <person name="Tang Z."/>
            <person name="Zhuo Y."/>
            <person name="Zhang Y."/>
            <person name="Yu L."/>
            <person name="Huang J."/>
            <person name="Yang P."/>
            <person name="Peng Q."/>
            <person name="Zhang J."/>
            <person name="Jiang W."/>
            <person name="Zhang Z."/>
            <person name="Lin K."/>
            <person name="Ro D.K."/>
            <person name="Chen X."/>
            <person name="Xiong X."/>
            <person name="Shang Y."/>
            <person name="Huang S."/>
            <person name="Zeng J."/>
        </authorList>
    </citation>
    <scope>NUCLEOTIDE SEQUENCE [LARGE SCALE GENOMIC DNA]</scope>
    <source>
        <strain evidence="4">cv. BLH2017</strain>
        <tissue evidence="3">Root</tissue>
    </source>
</reference>
<gene>
    <name evidence="3" type="ORF">BVC80_8867g10</name>
</gene>
<keyword evidence="1" id="KW-0677">Repeat</keyword>
<dbReference type="SUPFAM" id="SSF48452">
    <property type="entry name" value="TPR-like"/>
    <property type="match status" value="1"/>
</dbReference>
<dbReference type="Pfam" id="PF13041">
    <property type="entry name" value="PPR_2"/>
    <property type="match status" value="1"/>
</dbReference>
<name>A0A200PTN3_MACCD</name>
<dbReference type="Pfam" id="PF20431">
    <property type="entry name" value="E_motif"/>
    <property type="match status" value="1"/>
</dbReference>
<proteinExistence type="predicted"/>
<feature type="repeat" description="PPR" evidence="2">
    <location>
        <begin position="124"/>
        <end position="154"/>
    </location>
</feature>
<dbReference type="OrthoDB" id="185373at2759"/>
<evidence type="ECO:0000256" key="1">
    <source>
        <dbReference type="ARBA" id="ARBA00022737"/>
    </source>
</evidence>
<dbReference type="Proteomes" id="UP000195402">
    <property type="component" value="Unassembled WGS sequence"/>
</dbReference>
<dbReference type="InParanoid" id="A0A200PTN3"/>
<evidence type="ECO:0000256" key="2">
    <source>
        <dbReference type="PROSITE-ProRule" id="PRU00708"/>
    </source>
</evidence>